<dbReference type="GO" id="GO:0008972">
    <property type="term" value="F:phosphomethylpyrimidine kinase activity"/>
    <property type="evidence" value="ECO:0007669"/>
    <property type="project" value="InterPro"/>
</dbReference>
<dbReference type="EMBL" id="PXOQ01000009">
    <property type="protein sequence ID" value="PSG88446.1"/>
    <property type="molecule type" value="Genomic_DNA"/>
</dbReference>
<organism evidence="4 5">
    <name type="scientific">Aurantibacter aestuarii</name>
    <dbReference type="NCBI Taxonomy" id="1266046"/>
    <lineage>
        <taxon>Bacteria</taxon>
        <taxon>Pseudomonadati</taxon>
        <taxon>Bacteroidota</taxon>
        <taxon>Flavobacteriia</taxon>
        <taxon>Flavobacteriales</taxon>
        <taxon>Flavobacteriaceae</taxon>
        <taxon>Aurantibacter</taxon>
    </lineage>
</organism>
<dbReference type="RefSeq" id="WP_106463584.1">
    <property type="nucleotide sequence ID" value="NZ_PXOQ01000009.1"/>
</dbReference>
<sequence>MKKHQYILSVAGFDPSSGAGITSDIKTFEAHGLYGLSVCTAVTVQNDIQFTECKWIEADFILKQITSLFERFEIPTVKIGIVQSWKVLKQIVFLLKELNPKITIVLDPIIKASAGYGFHTKESQSELDDIWRFCTVITPNYDEIQQLYPEKSVEKTVQHISRLTNVYLKGGHRPDKKGFDELFTNQEVFEIPPIADSIFEKHGSGCVLSSTLALYLAKGETLVNASIKTKTYVEDFLNSNKSLLGTHSLLADLNSLKSNT</sequence>
<evidence type="ECO:0000313" key="4">
    <source>
        <dbReference type="EMBL" id="PSG88446.1"/>
    </source>
</evidence>
<keyword evidence="4" id="KW-0808">Transferase</keyword>
<dbReference type="PANTHER" id="PTHR20858:SF17">
    <property type="entry name" value="HYDROXYMETHYLPYRIMIDINE_PHOSPHOMETHYLPYRIMIDINE KINASE THI20-RELATED"/>
    <property type="match status" value="1"/>
</dbReference>
<dbReference type="GO" id="GO:0008902">
    <property type="term" value="F:hydroxymethylpyrimidine kinase activity"/>
    <property type="evidence" value="ECO:0007669"/>
    <property type="project" value="UniProtKB-EC"/>
</dbReference>
<accession>A0A2T1N995</accession>
<dbReference type="InterPro" id="IPR013749">
    <property type="entry name" value="PM/HMP-P_kinase-1"/>
</dbReference>
<gene>
    <name evidence="4" type="ORF">C7H52_09085</name>
</gene>
<evidence type="ECO:0000313" key="5">
    <source>
        <dbReference type="Proteomes" id="UP000238426"/>
    </source>
</evidence>
<dbReference type="Proteomes" id="UP000238426">
    <property type="component" value="Unassembled WGS sequence"/>
</dbReference>
<keyword evidence="5" id="KW-1185">Reference proteome</keyword>
<dbReference type="CDD" id="cd01169">
    <property type="entry name" value="HMPP_kinase"/>
    <property type="match status" value="1"/>
</dbReference>
<dbReference type="AlphaFoldDB" id="A0A2T1N995"/>
<dbReference type="Pfam" id="PF08543">
    <property type="entry name" value="Phos_pyr_kin"/>
    <property type="match status" value="1"/>
</dbReference>
<dbReference type="InterPro" id="IPR029056">
    <property type="entry name" value="Ribokinase-like"/>
</dbReference>
<comment type="caution">
    <text evidence="4">The sequence shown here is derived from an EMBL/GenBank/DDBJ whole genome shotgun (WGS) entry which is preliminary data.</text>
</comment>
<evidence type="ECO:0000256" key="2">
    <source>
        <dbReference type="ARBA" id="ARBA00012135"/>
    </source>
</evidence>
<dbReference type="GO" id="GO:0009228">
    <property type="term" value="P:thiamine biosynthetic process"/>
    <property type="evidence" value="ECO:0007669"/>
    <property type="project" value="InterPro"/>
</dbReference>
<feature type="domain" description="Pyridoxamine kinase/Phosphomethylpyrimidine kinase" evidence="3">
    <location>
        <begin position="14"/>
        <end position="240"/>
    </location>
</feature>
<dbReference type="Gene3D" id="3.40.1190.20">
    <property type="match status" value="1"/>
</dbReference>
<dbReference type="OrthoDB" id="9810880at2"/>
<protein>
    <recommendedName>
        <fullName evidence="2">hydroxymethylpyrimidine kinase</fullName>
        <ecNumber evidence="2">2.7.1.49</ecNumber>
    </recommendedName>
</protein>
<dbReference type="PANTHER" id="PTHR20858">
    <property type="entry name" value="PHOSPHOMETHYLPYRIMIDINE KINASE"/>
    <property type="match status" value="1"/>
</dbReference>
<evidence type="ECO:0000256" key="1">
    <source>
        <dbReference type="ARBA" id="ARBA00004948"/>
    </source>
</evidence>
<name>A0A2T1N995_9FLAO</name>
<evidence type="ECO:0000259" key="3">
    <source>
        <dbReference type="Pfam" id="PF08543"/>
    </source>
</evidence>
<dbReference type="EC" id="2.7.1.49" evidence="2"/>
<comment type="pathway">
    <text evidence="1">Cofactor biosynthesis; thiamine diphosphate biosynthesis.</text>
</comment>
<keyword evidence="4" id="KW-0418">Kinase</keyword>
<dbReference type="InterPro" id="IPR004399">
    <property type="entry name" value="HMP/HMP-P_kinase_dom"/>
</dbReference>
<dbReference type="SUPFAM" id="SSF53613">
    <property type="entry name" value="Ribokinase-like"/>
    <property type="match status" value="1"/>
</dbReference>
<reference evidence="4 5" key="1">
    <citation type="submission" date="2018-03" db="EMBL/GenBank/DDBJ databases">
        <title>Mesoflavibacter sp. HG37 and Mesoflavibacter sp. HG96 sp.nov., two marine bacteria isolated from seawater of Western Pacific Ocean.</title>
        <authorList>
            <person name="Cheng H."/>
            <person name="Wu Y.-H."/>
            <person name="Guo L.-L."/>
            <person name="Xu X.-W."/>
        </authorList>
    </citation>
    <scope>NUCLEOTIDE SEQUENCE [LARGE SCALE GENOMIC DNA]</scope>
    <source>
        <strain evidence="4 5">KCTC 32269</strain>
    </source>
</reference>
<dbReference type="GO" id="GO:0005829">
    <property type="term" value="C:cytosol"/>
    <property type="evidence" value="ECO:0007669"/>
    <property type="project" value="TreeGrafter"/>
</dbReference>
<proteinExistence type="predicted"/>